<dbReference type="EMBL" id="APMY01000100">
    <property type="protein sequence ID" value="EOM75228.1"/>
    <property type="molecule type" value="Genomic_DNA"/>
</dbReference>
<sequence length="79" mass="8874">MSCHELSSMGQVLTPTRQRSRRTPGGVRWVDTRRSGARRVRDGPLCRGCLIGVPRCGPMHVLLRLSTPLRPRKAADLQR</sequence>
<protein>
    <submittedName>
        <fullName evidence="2">Uncharacterized protein</fullName>
    </submittedName>
</protein>
<feature type="region of interest" description="Disordered" evidence="1">
    <location>
        <begin position="1"/>
        <end position="28"/>
    </location>
</feature>
<reference evidence="2 3" key="1">
    <citation type="journal article" date="2013" name="Genome Announc.">
        <title>Draft Genome Sequence of Rhodococcus rhodnii Strain LMG5362, a Symbiont of Rhodnius prolixus (Hemiptera, Reduviidae, Triatominae), the Principle Vector of Trypanosoma cruzi.</title>
        <authorList>
            <person name="Pachebat J.A."/>
            <person name="van Keulen G."/>
            <person name="Whitten M.M."/>
            <person name="Girdwood S."/>
            <person name="Del Sol R."/>
            <person name="Dyson P.J."/>
            <person name="Facey P.D."/>
        </authorList>
    </citation>
    <scope>NUCLEOTIDE SEQUENCE [LARGE SCALE GENOMIC DNA]</scope>
    <source>
        <strain evidence="2 3">LMG 5362</strain>
    </source>
</reference>
<name>R7WJ26_9NOCA</name>
<proteinExistence type="predicted"/>
<dbReference type="PATRIC" id="fig|1273125.3.peg.3285"/>
<gene>
    <name evidence="2" type="ORF">Rrhod_3449</name>
</gene>
<feature type="compositionally biased region" description="Polar residues" evidence="1">
    <location>
        <begin position="8"/>
        <end position="17"/>
    </location>
</feature>
<comment type="caution">
    <text evidence="2">The sequence shown here is derived from an EMBL/GenBank/DDBJ whole genome shotgun (WGS) entry which is preliminary data.</text>
</comment>
<keyword evidence="3" id="KW-1185">Reference proteome</keyword>
<dbReference type="Proteomes" id="UP000013525">
    <property type="component" value="Unassembled WGS sequence"/>
</dbReference>
<organism evidence="2 3">
    <name type="scientific">Rhodococcus rhodnii LMG 5362</name>
    <dbReference type="NCBI Taxonomy" id="1273125"/>
    <lineage>
        <taxon>Bacteria</taxon>
        <taxon>Bacillati</taxon>
        <taxon>Actinomycetota</taxon>
        <taxon>Actinomycetes</taxon>
        <taxon>Mycobacteriales</taxon>
        <taxon>Nocardiaceae</taxon>
        <taxon>Rhodococcus</taxon>
    </lineage>
</organism>
<dbReference type="AlphaFoldDB" id="R7WJ26"/>
<evidence type="ECO:0000256" key="1">
    <source>
        <dbReference type="SAM" id="MobiDB-lite"/>
    </source>
</evidence>
<evidence type="ECO:0000313" key="3">
    <source>
        <dbReference type="Proteomes" id="UP000013525"/>
    </source>
</evidence>
<evidence type="ECO:0000313" key="2">
    <source>
        <dbReference type="EMBL" id="EOM75228.1"/>
    </source>
</evidence>
<accession>R7WJ26</accession>